<dbReference type="PROSITE" id="PS51281">
    <property type="entry name" value="TAP_C"/>
    <property type="match status" value="1"/>
</dbReference>
<dbReference type="InterPro" id="IPR009060">
    <property type="entry name" value="UBA-like_sf"/>
</dbReference>
<dbReference type="SUPFAM" id="SSF46934">
    <property type="entry name" value="UBA-like"/>
    <property type="match status" value="1"/>
</dbReference>
<dbReference type="InterPro" id="IPR005637">
    <property type="entry name" value="TAP_C_dom"/>
</dbReference>
<dbReference type="Pfam" id="PF03943">
    <property type="entry name" value="TAP_C"/>
    <property type="match status" value="1"/>
</dbReference>
<dbReference type="PANTHER" id="PTHR10662:SF22">
    <property type="entry name" value="NUCLEAR RNA EXPORT FACTOR 1"/>
    <property type="match status" value="1"/>
</dbReference>
<comment type="similarity">
    <text evidence="2">Belongs to the NXF family.</text>
</comment>
<evidence type="ECO:0000256" key="8">
    <source>
        <dbReference type="SAM" id="MobiDB-lite"/>
    </source>
</evidence>
<dbReference type="GO" id="GO:0003723">
    <property type="term" value="F:RNA binding"/>
    <property type="evidence" value="ECO:0007669"/>
    <property type="project" value="TreeGrafter"/>
</dbReference>
<comment type="subcellular location">
    <subcellularLocation>
        <location evidence="1">Nucleus</location>
    </subcellularLocation>
</comment>
<organism evidence="11 12">
    <name type="scientific">Hericium alpestre</name>
    <dbReference type="NCBI Taxonomy" id="135208"/>
    <lineage>
        <taxon>Eukaryota</taxon>
        <taxon>Fungi</taxon>
        <taxon>Dikarya</taxon>
        <taxon>Basidiomycota</taxon>
        <taxon>Agaricomycotina</taxon>
        <taxon>Agaricomycetes</taxon>
        <taxon>Russulales</taxon>
        <taxon>Hericiaceae</taxon>
        <taxon>Hericium</taxon>
    </lineage>
</organism>
<evidence type="ECO:0000256" key="1">
    <source>
        <dbReference type="ARBA" id="ARBA00004123"/>
    </source>
</evidence>
<evidence type="ECO:0008006" key="13">
    <source>
        <dbReference type="Google" id="ProtNLM"/>
    </source>
</evidence>
<keyword evidence="5" id="KW-0677">Repeat</keyword>
<sequence>MFQTPPPPPGTRALASNALRKAGLMDRDERMRDASDKPGGRKGSSKFRHHRPRLIDTFKDSAGPSRSSTLASRIAANSNEPLAIRGAARPTAAGRVRRNAISINSGKVPGARPSLSGSVVEVWREFVQKRWNPEQRFLDLGRMSEDQFLRKHRVTPPGAPGSSAKESSVIFKLASQLKPPVQSLSLANNNIQTTQIISSIAHYLPDLANLSLENNALRVWRDIDSISQVSDKKDKLLKLRELILIGNPIRELEVKNNRLDSYRNNIIRRFPTLEVLDQEPITKIAFNAPASSQSSTPATGPRPTATTFPAEMVPTFMTGVPDTFIINFLTRFLTLFDNQRAGLLDVYHDSATFSFQANTTIPVRARIQGFQYSKEMPHQRNLQWPGWLDAGSRNLTRVGGRVGQVLKSIHIGREDAIKAMTSLPQTRHDVSGAPEKFSLDAWPVAQGDRTLLFLSIHGQFTEVPVGGVRSFDRTFALAEATPGSRAKANGWDFEVYSDQLVVRAYSSHEAWKPGPLLVQAQGATPATVPAGLNVTAAQLPLVMQLSQHTGLTPTFALDCLQNNDWDMNRAMANFEQVKGTLGREAFV</sequence>
<evidence type="ECO:0000256" key="5">
    <source>
        <dbReference type="ARBA" id="ARBA00022737"/>
    </source>
</evidence>
<evidence type="ECO:0000256" key="4">
    <source>
        <dbReference type="ARBA" id="ARBA00022614"/>
    </source>
</evidence>
<keyword evidence="6" id="KW-0509">mRNA transport</keyword>
<accession>A0A4Y9ZQZ4</accession>
<dbReference type="Gene3D" id="3.80.10.10">
    <property type="entry name" value="Ribonuclease Inhibitor"/>
    <property type="match status" value="1"/>
</dbReference>
<name>A0A4Y9ZQZ4_9AGAM</name>
<evidence type="ECO:0000259" key="10">
    <source>
        <dbReference type="PROSITE" id="PS51281"/>
    </source>
</evidence>
<dbReference type="AlphaFoldDB" id="A0A4Y9ZQZ4"/>
<evidence type="ECO:0000259" key="9">
    <source>
        <dbReference type="PROSITE" id="PS50177"/>
    </source>
</evidence>
<keyword evidence="4" id="KW-0433">Leucine-rich repeat</keyword>
<dbReference type="GO" id="GO:0005634">
    <property type="term" value="C:nucleus"/>
    <property type="evidence" value="ECO:0007669"/>
    <property type="project" value="UniProtKB-SubCell"/>
</dbReference>
<dbReference type="OrthoDB" id="25872at2759"/>
<dbReference type="Pfam" id="PF22602">
    <property type="entry name" value="NXF_NTF2"/>
    <property type="match status" value="1"/>
</dbReference>
<dbReference type="SUPFAM" id="SSF52058">
    <property type="entry name" value="L domain-like"/>
    <property type="match status" value="1"/>
</dbReference>
<evidence type="ECO:0000256" key="7">
    <source>
        <dbReference type="ARBA" id="ARBA00023242"/>
    </source>
</evidence>
<evidence type="ECO:0000313" key="11">
    <source>
        <dbReference type="EMBL" id="TFY76674.1"/>
    </source>
</evidence>
<evidence type="ECO:0000256" key="6">
    <source>
        <dbReference type="ARBA" id="ARBA00022816"/>
    </source>
</evidence>
<dbReference type="InterPro" id="IPR032710">
    <property type="entry name" value="NTF2-like_dom_sf"/>
</dbReference>
<dbReference type="InterPro" id="IPR030217">
    <property type="entry name" value="NXF_fam"/>
</dbReference>
<dbReference type="GO" id="GO:0016973">
    <property type="term" value="P:poly(A)+ mRNA export from nucleus"/>
    <property type="evidence" value="ECO:0007669"/>
    <property type="project" value="TreeGrafter"/>
</dbReference>
<keyword evidence="3" id="KW-0813">Transport</keyword>
<dbReference type="SMART" id="SM00804">
    <property type="entry name" value="TAP_C"/>
    <property type="match status" value="1"/>
</dbReference>
<dbReference type="EMBL" id="SFCI01001134">
    <property type="protein sequence ID" value="TFY76674.1"/>
    <property type="molecule type" value="Genomic_DNA"/>
</dbReference>
<dbReference type="InterPro" id="IPR032675">
    <property type="entry name" value="LRR_dom_sf"/>
</dbReference>
<keyword evidence="12" id="KW-1185">Reference proteome</keyword>
<protein>
    <recommendedName>
        <fullName evidence="13">NTF2-like protein</fullName>
    </recommendedName>
</protein>
<dbReference type="Pfam" id="PF24048">
    <property type="entry name" value="LRR_NXF1-5"/>
    <property type="match status" value="1"/>
</dbReference>
<feature type="compositionally biased region" description="Basic and acidic residues" evidence="8">
    <location>
        <begin position="23"/>
        <end position="39"/>
    </location>
</feature>
<keyword evidence="7" id="KW-0539">Nucleus</keyword>
<dbReference type="InterPro" id="IPR018222">
    <property type="entry name" value="Nuclear_transport_factor_2_euk"/>
</dbReference>
<gene>
    <name evidence="11" type="ORF">EWM64_g7337</name>
</gene>
<feature type="domain" description="NTF2" evidence="9">
    <location>
        <begin position="324"/>
        <end position="502"/>
    </location>
</feature>
<feature type="region of interest" description="Disordered" evidence="8">
    <location>
        <begin position="19"/>
        <end position="67"/>
    </location>
</feature>
<dbReference type="Proteomes" id="UP000298061">
    <property type="component" value="Unassembled WGS sequence"/>
</dbReference>
<dbReference type="PROSITE" id="PS50177">
    <property type="entry name" value="NTF2_DOMAIN"/>
    <property type="match status" value="1"/>
</dbReference>
<dbReference type="InterPro" id="IPR057125">
    <property type="entry name" value="NXF1/2/3/5-like_LRR"/>
</dbReference>
<comment type="caution">
    <text evidence="11">The sequence shown here is derived from an EMBL/GenBank/DDBJ whole genome shotgun (WGS) entry which is preliminary data.</text>
</comment>
<dbReference type="CDD" id="cd14342">
    <property type="entry name" value="UBA_TAP-C"/>
    <property type="match status" value="1"/>
</dbReference>
<dbReference type="STRING" id="135208.A0A4Y9ZQZ4"/>
<dbReference type="SUPFAM" id="SSF54427">
    <property type="entry name" value="NTF2-like"/>
    <property type="match status" value="1"/>
</dbReference>
<dbReference type="Gene3D" id="1.10.8.10">
    <property type="entry name" value="DNA helicase RuvA subunit, C-terminal domain"/>
    <property type="match status" value="1"/>
</dbReference>
<proteinExistence type="inferred from homology"/>
<dbReference type="InterPro" id="IPR002075">
    <property type="entry name" value="NTF2_dom"/>
</dbReference>
<evidence type="ECO:0000256" key="2">
    <source>
        <dbReference type="ARBA" id="ARBA00009285"/>
    </source>
</evidence>
<evidence type="ECO:0000256" key="3">
    <source>
        <dbReference type="ARBA" id="ARBA00022448"/>
    </source>
</evidence>
<evidence type="ECO:0000313" key="12">
    <source>
        <dbReference type="Proteomes" id="UP000298061"/>
    </source>
</evidence>
<feature type="compositionally biased region" description="Basic residues" evidence="8">
    <location>
        <begin position="43"/>
        <end position="52"/>
    </location>
</feature>
<feature type="domain" description="TAP-C" evidence="10">
    <location>
        <begin position="536"/>
        <end position="587"/>
    </location>
</feature>
<reference evidence="11 12" key="1">
    <citation type="submission" date="2019-02" db="EMBL/GenBank/DDBJ databases">
        <title>Genome sequencing of the rare red list fungi Hericium alpestre (H. flagellum).</title>
        <authorList>
            <person name="Buettner E."/>
            <person name="Kellner H."/>
        </authorList>
    </citation>
    <scope>NUCLEOTIDE SEQUENCE [LARGE SCALE GENOMIC DNA]</scope>
    <source>
        <strain evidence="11 12">DSM 108284</strain>
    </source>
</reference>
<dbReference type="PANTHER" id="PTHR10662">
    <property type="entry name" value="NUCLEAR RNA EXPORT FACTOR"/>
    <property type="match status" value="1"/>
</dbReference>
<dbReference type="Gene3D" id="3.10.450.50">
    <property type="match status" value="1"/>
</dbReference>